<dbReference type="InterPro" id="IPR050441">
    <property type="entry name" value="RBM"/>
</dbReference>
<dbReference type="EMBL" id="CVMV01000059">
    <property type="protein sequence ID" value="CRG96129.1"/>
    <property type="molecule type" value="Genomic_DNA"/>
</dbReference>
<proteinExistence type="predicted"/>
<feature type="region of interest" description="Disordered" evidence="2">
    <location>
        <begin position="158"/>
        <end position="214"/>
    </location>
</feature>
<dbReference type="AlphaFoldDB" id="A0A1J1GUC7"/>
<feature type="domain" description="RRM" evidence="3">
    <location>
        <begin position="333"/>
        <end position="407"/>
    </location>
</feature>
<feature type="compositionally biased region" description="Basic and acidic residues" evidence="2">
    <location>
        <begin position="189"/>
        <end position="201"/>
    </location>
</feature>
<comment type="caution">
    <text evidence="4">The sequence shown here is derived from an EMBL/GenBank/DDBJ whole genome shotgun (WGS) entry which is preliminary data.</text>
</comment>
<evidence type="ECO:0000313" key="5">
    <source>
        <dbReference type="Proteomes" id="UP000220797"/>
    </source>
</evidence>
<dbReference type="PANTHER" id="PTHR48034">
    <property type="entry name" value="TRANSFORMER-2 SEX-DETERMINING PROTEIN-RELATED"/>
    <property type="match status" value="1"/>
</dbReference>
<name>A0A1J1GUC7_PLAGA</name>
<reference evidence="4" key="1">
    <citation type="submission" date="2015-04" db="EMBL/GenBank/DDBJ databases">
        <authorList>
            <consortium name="Pathogen Informatics"/>
        </authorList>
    </citation>
    <scope>NUCLEOTIDE SEQUENCE [LARGE SCALE GENOMIC DNA]</scope>
    <source>
        <strain evidence="4">8A</strain>
    </source>
</reference>
<evidence type="ECO:0000313" key="4">
    <source>
        <dbReference type="EMBL" id="CRG96129.1"/>
    </source>
</evidence>
<dbReference type="GO" id="GO:0003723">
    <property type="term" value="F:RNA binding"/>
    <property type="evidence" value="ECO:0007669"/>
    <property type="project" value="UniProtKB-UniRule"/>
</dbReference>
<dbReference type="InterPro" id="IPR012677">
    <property type="entry name" value="Nucleotide-bd_a/b_plait_sf"/>
</dbReference>
<dbReference type="InterPro" id="IPR000504">
    <property type="entry name" value="RRM_dom"/>
</dbReference>
<feature type="domain" description="RRM" evidence="3">
    <location>
        <begin position="617"/>
        <end position="696"/>
    </location>
</feature>
<feature type="compositionally biased region" description="Low complexity" evidence="2">
    <location>
        <begin position="158"/>
        <end position="188"/>
    </location>
</feature>
<feature type="compositionally biased region" description="Low complexity" evidence="2">
    <location>
        <begin position="202"/>
        <end position="214"/>
    </location>
</feature>
<dbReference type="GeneID" id="39731874"/>
<dbReference type="PROSITE" id="PS50102">
    <property type="entry name" value="RRM"/>
    <property type="match status" value="2"/>
</dbReference>
<sequence length="707" mass="82628">MNSLNEKTKKRLLNDELNFVFNKKETFEDINNSYLINKNENSNGDIYNFNLNENINENNISLFKDNEKSINNSNITMLKSNVEYEKKCINDMNSKDSNIFFLKLEGNCLDDLRITEKNCDKLSNENNVLKDNNIKIKNIKESKNNKENINMLYIFNNKNESNNNVSDDNKWINSNNNGINNVNNNNKNNDNKNKVNERNGNDSDCNNDVNNSNDGNLIDISNNEEIIQEINEYNDHNDLNYLSKHENEIDNRIKRKINSLKHNEIKKKKKNDVDNILPYTSVNIVNSESSLKEKYNYKSNVDEKKNDEDYGKTNIDIKNDNIIYANEALKKYPRIFATRLPFEANKRDLEKHFSKYGKIIDIYVSKNLSNNKNKGFGFVSFEKQESMDKDKLHIICGKEIVVDVASMRDNKSSQLFPLPSDHYLVKNQKNKKNIISKTLNRDINFNKYDIYNKSNNIKIKSKSNDNYLMLRNLNNLNPNYNILNSSNFKIKTAKQIYIPPLAYNINPKYLNSSYSNCSRNIENSYYYNFVNYKNSNNLLLYNDNMYNSKKIPFPYCACDSHYLNQNLITKNIFSQRNNINEKNTSKCTSNLISNVKYNTNSYVRKLPGGDEWNKRGYKLFVTKLNSVTTVDTLRNYFEKFGEIIDIYMPNDICTNRPRGIAFVTFLDCDCVKKILSNKNLKHIIDGKEVVVDLADPETKNKKSFNYL</sequence>
<dbReference type="InterPro" id="IPR035979">
    <property type="entry name" value="RBD_domain_sf"/>
</dbReference>
<dbReference type="OrthoDB" id="21467at2759"/>
<evidence type="ECO:0000259" key="3">
    <source>
        <dbReference type="PROSITE" id="PS50102"/>
    </source>
</evidence>
<keyword evidence="5" id="KW-1185">Reference proteome</keyword>
<dbReference type="Pfam" id="PF00076">
    <property type="entry name" value="RRM_1"/>
    <property type="match status" value="2"/>
</dbReference>
<evidence type="ECO:0000256" key="1">
    <source>
        <dbReference type="PROSITE-ProRule" id="PRU00176"/>
    </source>
</evidence>
<dbReference type="SMART" id="SM00360">
    <property type="entry name" value="RRM"/>
    <property type="match status" value="2"/>
</dbReference>
<protein>
    <submittedName>
        <fullName evidence="4">Nucleic acid binding protein, putative</fullName>
    </submittedName>
</protein>
<organism evidence="4 5">
    <name type="scientific">Plasmodium gallinaceum</name>
    <dbReference type="NCBI Taxonomy" id="5849"/>
    <lineage>
        <taxon>Eukaryota</taxon>
        <taxon>Sar</taxon>
        <taxon>Alveolata</taxon>
        <taxon>Apicomplexa</taxon>
        <taxon>Aconoidasida</taxon>
        <taxon>Haemosporida</taxon>
        <taxon>Plasmodiidae</taxon>
        <taxon>Plasmodium</taxon>
        <taxon>Plasmodium (Haemamoeba)</taxon>
    </lineage>
</organism>
<dbReference type="Gene3D" id="3.30.70.330">
    <property type="match status" value="2"/>
</dbReference>
<dbReference type="OMA" id="DIYMPND"/>
<gene>
    <name evidence="4" type="ORF">PGAL8A_00334400</name>
</gene>
<evidence type="ECO:0000256" key="2">
    <source>
        <dbReference type="SAM" id="MobiDB-lite"/>
    </source>
</evidence>
<dbReference type="Proteomes" id="UP000220797">
    <property type="component" value="Unassembled WGS sequence"/>
</dbReference>
<dbReference type="VEuPathDB" id="PlasmoDB:PGAL8A_00334400"/>
<dbReference type="RefSeq" id="XP_028528934.1">
    <property type="nucleotide sequence ID" value="XM_028672375.1"/>
</dbReference>
<dbReference type="SUPFAM" id="SSF54928">
    <property type="entry name" value="RNA-binding domain, RBD"/>
    <property type="match status" value="2"/>
</dbReference>
<keyword evidence="1" id="KW-0694">RNA-binding</keyword>
<accession>A0A1J1GUC7</accession>